<gene>
    <name evidence="1" type="ORF">BSQ33_18370</name>
</gene>
<evidence type="ECO:0008006" key="3">
    <source>
        <dbReference type="Google" id="ProtNLM"/>
    </source>
</evidence>
<dbReference type="Pfam" id="PF14113">
    <property type="entry name" value="Tae4"/>
    <property type="match status" value="1"/>
</dbReference>
<dbReference type="Proteomes" id="UP000196708">
    <property type="component" value="Chromosome 2"/>
</dbReference>
<evidence type="ECO:0000313" key="2">
    <source>
        <dbReference type="Proteomes" id="UP000196708"/>
    </source>
</evidence>
<reference evidence="1 2" key="1">
    <citation type="submission" date="2016-12" db="EMBL/GenBank/DDBJ databases">
        <authorList>
            <person name="Song W.-J."/>
            <person name="Kurnit D.M."/>
        </authorList>
    </citation>
    <scope>NUCLEOTIDE SEQUENCE [LARGE SCALE GENOMIC DNA]</scope>
    <source>
        <strain evidence="1 2">ATCC 43942</strain>
    </source>
</reference>
<sequence length="191" mass="21338">MGSLTASAGHSVTTVDIKRPKFSDLWSAYSEVGFKSARKVYELVGGRVLELYIADSASYANACALRMSRGFNYGGFLVPSGTIIETYPIYRVRGADNKIYILRVKDLVKYIEFNWGKPEYDMKPSDISAISGKKGLLITEVSGWSDAYGHATLWDGSSTGDGSRYHELNYYKEHYNGTVSPNKVMLWELKD</sequence>
<dbReference type="OrthoDB" id="8480759at2"/>
<accession>A0A1Z2SKM5</accession>
<dbReference type="RefSeq" id="WP_088134867.1">
    <property type="nucleotide sequence ID" value="NZ_CP018836.1"/>
</dbReference>
<dbReference type="KEGG" id="vga:BSQ33_18370"/>
<dbReference type="Gene3D" id="3.90.1720.70">
    <property type="match status" value="1"/>
</dbReference>
<name>A0A1Z2SKM5_VIBGA</name>
<organism evidence="1 2">
    <name type="scientific">Vibrio gazogenes</name>
    <dbReference type="NCBI Taxonomy" id="687"/>
    <lineage>
        <taxon>Bacteria</taxon>
        <taxon>Pseudomonadati</taxon>
        <taxon>Pseudomonadota</taxon>
        <taxon>Gammaproteobacteria</taxon>
        <taxon>Vibrionales</taxon>
        <taxon>Vibrionaceae</taxon>
        <taxon>Vibrio</taxon>
    </lineage>
</organism>
<dbReference type="InterPro" id="IPR025562">
    <property type="entry name" value="Tae4"/>
</dbReference>
<evidence type="ECO:0000313" key="1">
    <source>
        <dbReference type="EMBL" id="ASA57709.1"/>
    </source>
</evidence>
<dbReference type="AlphaFoldDB" id="A0A1Z2SKM5"/>
<protein>
    <recommendedName>
        <fullName evidence="3">Cytoplasmic protein</fullName>
    </recommendedName>
</protein>
<proteinExistence type="predicted"/>
<dbReference type="EMBL" id="CP018836">
    <property type="protein sequence ID" value="ASA57709.1"/>
    <property type="molecule type" value="Genomic_DNA"/>
</dbReference>